<comment type="caution">
    <text evidence="3">The sequence shown here is derived from an EMBL/GenBank/DDBJ whole genome shotgun (WGS) entry which is preliminary data.</text>
</comment>
<dbReference type="AlphaFoldDB" id="A0AAN7LFU9"/>
<protein>
    <recommendedName>
        <fullName evidence="5">Anthocyanin 5-aromatic acyltransferase</fullName>
    </recommendedName>
</protein>
<evidence type="ECO:0000256" key="1">
    <source>
        <dbReference type="ARBA" id="ARBA00022679"/>
    </source>
</evidence>
<dbReference type="InterPro" id="IPR051504">
    <property type="entry name" value="Plant_metabolite_acyltrans"/>
</dbReference>
<proteinExistence type="predicted"/>
<dbReference type="InterPro" id="IPR023213">
    <property type="entry name" value="CAT-like_dom_sf"/>
</dbReference>
<keyword evidence="4" id="KW-1185">Reference proteome</keyword>
<evidence type="ECO:0000313" key="4">
    <source>
        <dbReference type="Proteomes" id="UP001346149"/>
    </source>
</evidence>
<organism evidence="3 4">
    <name type="scientific">Trapa natans</name>
    <name type="common">Water chestnut</name>
    <dbReference type="NCBI Taxonomy" id="22666"/>
    <lineage>
        <taxon>Eukaryota</taxon>
        <taxon>Viridiplantae</taxon>
        <taxon>Streptophyta</taxon>
        <taxon>Embryophyta</taxon>
        <taxon>Tracheophyta</taxon>
        <taxon>Spermatophyta</taxon>
        <taxon>Magnoliopsida</taxon>
        <taxon>eudicotyledons</taxon>
        <taxon>Gunneridae</taxon>
        <taxon>Pentapetalae</taxon>
        <taxon>rosids</taxon>
        <taxon>malvids</taxon>
        <taxon>Myrtales</taxon>
        <taxon>Lythraceae</taxon>
        <taxon>Trapa</taxon>
    </lineage>
</organism>
<dbReference type="EMBL" id="JAXQNO010000015">
    <property type="protein sequence ID" value="KAK4783479.1"/>
    <property type="molecule type" value="Genomic_DNA"/>
</dbReference>
<keyword evidence="1" id="KW-0808">Transferase</keyword>
<accession>A0AAN7LFU9</accession>
<evidence type="ECO:0000256" key="2">
    <source>
        <dbReference type="ARBA" id="ARBA00023315"/>
    </source>
</evidence>
<sequence length="498" mass="54641">MAYPTVLERSHVLPLLPATGGPTSLPLTFLDLPWLFFHPSRRIFFYDYPHPASHFTAAALPHLKSSLSLALSLFYPLAGHLHAAPPRRPTISSSPTTAGVSLTVAESDDDFHDVSHNDDARWSAQRAARRFRHLVPALASCRGQQQEQATPVMAIQITLFPASGFSVGIAYQHVAADERTFNNFLKAWAAFCSAISGLRGQYPADSTPMINPPVFDRSIIREVPALEQRFLHDWWKHSYRPVQSDTLDSTAVRSDTLDSTAVRSTFVVGPAQMELVRSWITRHCEANNGLALPVHLSPYVLACALLWVVRLRTHFHLPPTTAGKDESESNRAAAAAAVEGPSYFGFIAGGITRIDYPVPAAYFGNCVGFGRAEAAARELLGEAGILHAARAIGGAIKRLDRSVLEGAEEWVAEWREMAESDGLHIVVVGSPKVDFYGTNFGWGRPRKVEEVSIDWTGAVSLHQSRDVAGAMEVGLSLPTAKMDTFRRLFKDCLVQILK</sequence>
<dbReference type="PANTHER" id="PTHR31625">
    <property type="match status" value="1"/>
</dbReference>
<keyword evidence="2" id="KW-0012">Acyltransferase</keyword>
<dbReference type="Proteomes" id="UP001346149">
    <property type="component" value="Unassembled WGS sequence"/>
</dbReference>
<dbReference type="Gene3D" id="3.30.559.10">
    <property type="entry name" value="Chloramphenicol acetyltransferase-like domain"/>
    <property type="match status" value="2"/>
</dbReference>
<dbReference type="Pfam" id="PF02458">
    <property type="entry name" value="Transferase"/>
    <property type="match status" value="1"/>
</dbReference>
<gene>
    <name evidence="3" type="ORF">SAY86_007853</name>
</gene>
<dbReference type="GO" id="GO:0016747">
    <property type="term" value="F:acyltransferase activity, transferring groups other than amino-acyl groups"/>
    <property type="evidence" value="ECO:0007669"/>
    <property type="project" value="UniProtKB-ARBA"/>
</dbReference>
<name>A0AAN7LFU9_TRANT</name>
<evidence type="ECO:0000313" key="3">
    <source>
        <dbReference type="EMBL" id="KAK4783479.1"/>
    </source>
</evidence>
<reference evidence="3 4" key="1">
    <citation type="journal article" date="2023" name="Hortic Res">
        <title>Pangenome of water caltrop reveals structural variations and asymmetric subgenome divergence after allopolyploidization.</title>
        <authorList>
            <person name="Zhang X."/>
            <person name="Chen Y."/>
            <person name="Wang L."/>
            <person name="Yuan Y."/>
            <person name="Fang M."/>
            <person name="Shi L."/>
            <person name="Lu R."/>
            <person name="Comes H.P."/>
            <person name="Ma Y."/>
            <person name="Chen Y."/>
            <person name="Huang G."/>
            <person name="Zhou Y."/>
            <person name="Zheng Z."/>
            <person name="Qiu Y."/>
        </authorList>
    </citation>
    <scope>NUCLEOTIDE SEQUENCE [LARGE SCALE GENOMIC DNA]</scope>
    <source>
        <tissue evidence="3">Mature leaves and different stages of flower and fruit</tissue>
    </source>
</reference>
<evidence type="ECO:0008006" key="5">
    <source>
        <dbReference type="Google" id="ProtNLM"/>
    </source>
</evidence>